<dbReference type="InterPro" id="IPR011047">
    <property type="entry name" value="Quinoprotein_ADH-like_sf"/>
</dbReference>
<name>A0ABD5S8D4_9EURY</name>
<dbReference type="InterPro" id="IPR015943">
    <property type="entry name" value="WD40/YVTN_repeat-like_dom_sf"/>
</dbReference>
<feature type="domain" description="Pyrrolo-quinoline quinone repeat" evidence="2">
    <location>
        <begin position="291"/>
        <end position="378"/>
    </location>
</feature>
<comment type="caution">
    <text evidence="3">The sequence shown here is derived from an EMBL/GenBank/DDBJ whole genome shotgun (WGS) entry which is preliminary data.</text>
</comment>
<feature type="compositionally biased region" description="Low complexity" evidence="1">
    <location>
        <begin position="517"/>
        <end position="529"/>
    </location>
</feature>
<evidence type="ECO:0000256" key="1">
    <source>
        <dbReference type="SAM" id="MobiDB-lite"/>
    </source>
</evidence>
<dbReference type="InterPro" id="IPR002372">
    <property type="entry name" value="PQQ_rpt_dom"/>
</dbReference>
<dbReference type="Gene3D" id="2.40.128.630">
    <property type="match status" value="2"/>
</dbReference>
<evidence type="ECO:0000313" key="3">
    <source>
        <dbReference type="EMBL" id="MFC6752252.1"/>
    </source>
</evidence>
<feature type="domain" description="Pyrrolo-quinoline quinone repeat" evidence="2">
    <location>
        <begin position="146"/>
        <end position="280"/>
    </location>
</feature>
<dbReference type="PROSITE" id="PS51318">
    <property type="entry name" value="TAT"/>
    <property type="match status" value="1"/>
</dbReference>
<dbReference type="RefSeq" id="WP_379778710.1">
    <property type="nucleotide sequence ID" value="NZ_JBHSWW010000012.1"/>
</dbReference>
<dbReference type="Gene3D" id="2.130.10.10">
    <property type="entry name" value="YVTN repeat-like/Quinoprotein amine dehydrogenase"/>
    <property type="match status" value="1"/>
</dbReference>
<dbReference type="SUPFAM" id="SSF50998">
    <property type="entry name" value="Quinoprotein alcohol dehydrogenase-like"/>
    <property type="match status" value="2"/>
</dbReference>
<keyword evidence="4" id="KW-1185">Reference proteome</keyword>
<sequence length="900" mass="91362">MSDQDPRVPRRSVLYGTAGALSAVGVAAGRPRAIGVATAEGDHDDDHDRNRLVCVGAEDGSIYGIDAERGEAVWTITEPDDAVSSSPTAVDGTVYVGSADGQLYAIDAADGTITWTANPEAGPIVSSPTVIDDTLYVGSGSGDLLAIDRTTGDRRWRFDGATGTTDSAPAVTADGVYVGSEAGEVFALDPVDGTVRWERVVEGPVIASPTVVDGTLYVGSFDERVYAIDTESGSVAWDTDLGDIVFSSAAVVGGTVYVGTAGFGTGLHALDADTGERRWTADGPAGVVSSPTVVGGTVYVGSVDGQVHAIDSETGDAVGDPTPLGDQVNSSPTVFDDTLYVGSTDQAVHAVDITTGEPRWRFDEPDDDVFSSPTVVDIAGDGHGVGSRAELGTLGHHHVWAGVPFGGGSNGSTGGSGDTGSEDGDTERVDDDDGGSDPSDVGGDTGTVDDDGEDGSVTGTTAPAPGAGLGIGTLELVGAAGGVGVAALAAYRFFGGSDGVETTPSRPDVDTPTVGDSPSQSPQSSQSPEPAEPTEPDRSDDTDESGTNDAGRTETGSGVNGGTSDRGSASEPGSVPERGSASKPDATPETGGDGVSAATPTAPDESPQTEGSDGSAGSVSSVDTSDLPTESYPTGAAFVSAIGSVTDANPVETDGPLAVYAVTDDLIAEESGRAGGDDGRIIALPDGDDETGERFGTVATDWGSVSHYDGTVTVYDTGSDPVPWILTDPAHRVPTLAEHLADPPDPIVDRLAPVVDAAEALSQASRYTVRHYYLSPSHVRVLNAGSDPSGVVDDWGLSAIPAYADRGTRDPSPYTAPEQLPGSNDPLWRGKPDTYALGAIAYHAATGEPPTDDRPPEPSDVADVPAAIDRPILRALDPDPDERHGSVGGFARALRLAVFD</sequence>
<dbReference type="AlphaFoldDB" id="A0ABD5S8D4"/>
<feature type="compositionally biased region" description="Gly residues" evidence="1">
    <location>
        <begin position="404"/>
        <end position="418"/>
    </location>
</feature>
<dbReference type="PANTHER" id="PTHR34512">
    <property type="entry name" value="CELL SURFACE PROTEIN"/>
    <property type="match status" value="1"/>
</dbReference>
<dbReference type="Proteomes" id="UP001596442">
    <property type="component" value="Unassembled WGS sequence"/>
</dbReference>
<feature type="region of interest" description="Disordered" evidence="1">
    <location>
        <begin position="806"/>
        <end position="828"/>
    </location>
</feature>
<evidence type="ECO:0000259" key="2">
    <source>
        <dbReference type="Pfam" id="PF13360"/>
    </source>
</evidence>
<accession>A0ABD5S8D4</accession>
<dbReference type="PANTHER" id="PTHR34512:SF30">
    <property type="entry name" value="OUTER MEMBRANE PROTEIN ASSEMBLY FACTOR BAMB"/>
    <property type="match status" value="1"/>
</dbReference>
<feature type="compositionally biased region" description="Acidic residues" evidence="1">
    <location>
        <begin position="420"/>
        <end position="435"/>
    </location>
</feature>
<feature type="region of interest" description="Disordered" evidence="1">
    <location>
        <begin position="670"/>
        <end position="692"/>
    </location>
</feature>
<dbReference type="Gene3D" id="1.10.510.10">
    <property type="entry name" value="Transferase(Phosphotransferase) domain 1"/>
    <property type="match status" value="1"/>
</dbReference>
<reference evidence="3 4" key="1">
    <citation type="journal article" date="2019" name="Int. J. Syst. Evol. Microbiol.">
        <title>The Global Catalogue of Microorganisms (GCM) 10K type strain sequencing project: providing services to taxonomists for standard genome sequencing and annotation.</title>
        <authorList>
            <consortium name="The Broad Institute Genomics Platform"/>
            <consortium name="The Broad Institute Genome Sequencing Center for Infectious Disease"/>
            <person name="Wu L."/>
            <person name="Ma J."/>
        </authorList>
    </citation>
    <scope>NUCLEOTIDE SEQUENCE [LARGE SCALE GENOMIC DNA]</scope>
    <source>
        <strain evidence="3 4">CGMCC 1.3239</strain>
    </source>
</reference>
<proteinExistence type="predicted"/>
<dbReference type="SMART" id="SM00564">
    <property type="entry name" value="PQQ"/>
    <property type="match status" value="8"/>
</dbReference>
<feature type="compositionally biased region" description="Acidic residues" evidence="1">
    <location>
        <begin position="532"/>
        <end position="546"/>
    </location>
</feature>
<dbReference type="EMBL" id="JBHSWW010000012">
    <property type="protein sequence ID" value="MFC6752252.1"/>
    <property type="molecule type" value="Genomic_DNA"/>
</dbReference>
<organism evidence="3 4">
    <name type="scientific">Halorubrum tibetense</name>
    <dbReference type="NCBI Taxonomy" id="175631"/>
    <lineage>
        <taxon>Archaea</taxon>
        <taxon>Methanobacteriati</taxon>
        <taxon>Methanobacteriota</taxon>
        <taxon>Stenosarchaea group</taxon>
        <taxon>Halobacteria</taxon>
        <taxon>Halobacteriales</taxon>
        <taxon>Haloferacaceae</taxon>
        <taxon>Halorubrum</taxon>
    </lineage>
</organism>
<feature type="region of interest" description="Disordered" evidence="1">
    <location>
        <begin position="498"/>
        <end position="633"/>
    </location>
</feature>
<dbReference type="InterPro" id="IPR011009">
    <property type="entry name" value="Kinase-like_dom_sf"/>
</dbReference>
<dbReference type="Pfam" id="PF13360">
    <property type="entry name" value="PQQ_2"/>
    <property type="match status" value="2"/>
</dbReference>
<feature type="region of interest" description="Disordered" evidence="1">
    <location>
        <begin position="402"/>
        <end position="468"/>
    </location>
</feature>
<feature type="compositionally biased region" description="Low complexity" evidence="1">
    <location>
        <begin position="455"/>
        <end position="468"/>
    </location>
</feature>
<gene>
    <name evidence="3" type="ORF">ACFQEU_02025</name>
</gene>
<feature type="region of interest" description="Disordered" evidence="1">
    <location>
        <begin position="843"/>
        <end position="864"/>
    </location>
</feature>
<feature type="compositionally biased region" description="Basic and acidic residues" evidence="1">
    <location>
        <begin position="670"/>
        <end position="680"/>
    </location>
</feature>
<dbReference type="InterPro" id="IPR018391">
    <property type="entry name" value="PQQ_b-propeller_rpt"/>
</dbReference>
<evidence type="ECO:0000313" key="4">
    <source>
        <dbReference type="Proteomes" id="UP001596442"/>
    </source>
</evidence>
<dbReference type="SUPFAM" id="SSF56112">
    <property type="entry name" value="Protein kinase-like (PK-like)"/>
    <property type="match status" value="1"/>
</dbReference>
<dbReference type="InterPro" id="IPR006311">
    <property type="entry name" value="TAT_signal"/>
</dbReference>
<feature type="compositionally biased region" description="Low complexity" evidence="1">
    <location>
        <begin position="611"/>
        <end position="626"/>
    </location>
</feature>
<feature type="compositionally biased region" description="Polar residues" evidence="1">
    <location>
        <begin position="547"/>
        <end position="567"/>
    </location>
</feature>
<protein>
    <submittedName>
        <fullName evidence="3">PQQ-binding-like beta-propeller repeat protein</fullName>
    </submittedName>
</protein>